<reference evidence="6 7" key="1">
    <citation type="submission" date="2022-04" db="EMBL/GenBank/DDBJ databases">
        <title>Positive selection, recombination, and allopatry shape intraspecific diversity of widespread and dominant cyanobacteria.</title>
        <authorList>
            <person name="Wei J."/>
            <person name="Shu W."/>
            <person name="Hu C."/>
        </authorList>
    </citation>
    <scope>NUCLEOTIDE SEQUENCE [LARGE SCALE GENOMIC DNA]</scope>
    <source>
        <strain evidence="6 7">GB2-A4</strain>
    </source>
</reference>
<dbReference type="PROSITE" id="PS50294">
    <property type="entry name" value="WD_REPEATS_REGION"/>
    <property type="match status" value="6"/>
</dbReference>
<feature type="repeat" description="WD" evidence="3">
    <location>
        <begin position="419"/>
        <end position="460"/>
    </location>
</feature>
<comment type="caution">
    <text evidence="6">The sequence shown here is derived from an EMBL/GenBank/DDBJ whole genome shotgun (WGS) entry which is preliminary data.</text>
</comment>
<dbReference type="CDD" id="cd00200">
    <property type="entry name" value="WD40"/>
    <property type="match status" value="1"/>
</dbReference>
<dbReference type="PANTHER" id="PTHR19848">
    <property type="entry name" value="WD40 REPEAT PROTEIN"/>
    <property type="match status" value="1"/>
</dbReference>
<dbReference type="RefSeq" id="WP_190431354.1">
    <property type="nucleotide sequence ID" value="NZ_JAMPKM010000001.1"/>
</dbReference>
<evidence type="ECO:0000256" key="2">
    <source>
        <dbReference type="ARBA" id="ARBA00022737"/>
    </source>
</evidence>
<dbReference type="PROSITE" id="PS00107">
    <property type="entry name" value="PROTEIN_KINASE_ATP"/>
    <property type="match status" value="1"/>
</dbReference>
<keyword evidence="4" id="KW-0547">Nucleotide-binding</keyword>
<dbReference type="InterPro" id="IPR017441">
    <property type="entry name" value="Protein_kinase_ATP_BS"/>
</dbReference>
<feature type="domain" description="Protein kinase" evidence="5">
    <location>
        <begin position="34"/>
        <end position="294"/>
    </location>
</feature>
<feature type="repeat" description="WD" evidence="3">
    <location>
        <begin position="553"/>
        <end position="594"/>
    </location>
</feature>
<dbReference type="InterPro" id="IPR015943">
    <property type="entry name" value="WD40/YVTN_repeat-like_dom_sf"/>
</dbReference>
<keyword evidence="7" id="KW-1185">Reference proteome</keyword>
<dbReference type="Gene3D" id="1.10.510.10">
    <property type="entry name" value="Transferase(Phosphotransferase) domain 1"/>
    <property type="match status" value="1"/>
</dbReference>
<dbReference type="PRINTS" id="PR00320">
    <property type="entry name" value="GPROTEINBRPT"/>
</dbReference>
<accession>A0ABV0J222</accession>
<dbReference type="SMART" id="SM00220">
    <property type="entry name" value="S_TKc"/>
    <property type="match status" value="1"/>
</dbReference>
<feature type="repeat" description="WD" evidence="3">
    <location>
        <begin position="335"/>
        <end position="376"/>
    </location>
</feature>
<dbReference type="Gene3D" id="2.130.10.10">
    <property type="entry name" value="YVTN repeat-like/Quinoprotein amine dehydrogenase"/>
    <property type="match status" value="2"/>
</dbReference>
<evidence type="ECO:0000256" key="4">
    <source>
        <dbReference type="PROSITE-ProRule" id="PRU10141"/>
    </source>
</evidence>
<protein>
    <submittedName>
        <fullName evidence="6">Serine/threonine protein kinase</fullName>
    </submittedName>
</protein>
<keyword evidence="6" id="KW-0808">Transferase</keyword>
<dbReference type="NCBIfam" id="NF045510">
    <property type="entry name" value="4Cys_prefix_kin"/>
    <property type="match status" value="1"/>
</dbReference>
<evidence type="ECO:0000313" key="7">
    <source>
        <dbReference type="Proteomes" id="UP001464891"/>
    </source>
</evidence>
<proteinExistence type="predicted"/>
<dbReference type="InterPro" id="IPR001680">
    <property type="entry name" value="WD40_rpt"/>
</dbReference>
<feature type="repeat" description="WD" evidence="3">
    <location>
        <begin position="595"/>
        <end position="629"/>
    </location>
</feature>
<dbReference type="EMBL" id="JAMPKM010000001">
    <property type="protein sequence ID" value="MEP0815818.1"/>
    <property type="molecule type" value="Genomic_DNA"/>
</dbReference>
<evidence type="ECO:0000259" key="5">
    <source>
        <dbReference type="PROSITE" id="PS50011"/>
    </source>
</evidence>
<dbReference type="InterPro" id="IPR011009">
    <property type="entry name" value="Kinase-like_dom_sf"/>
</dbReference>
<dbReference type="Pfam" id="PF00400">
    <property type="entry name" value="WD40"/>
    <property type="match status" value="7"/>
</dbReference>
<dbReference type="SUPFAM" id="SSF56112">
    <property type="entry name" value="Protein kinase-like (PK-like)"/>
    <property type="match status" value="1"/>
</dbReference>
<evidence type="ECO:0000256" key="1">
    <source>
        <dbReference type="ARBA" id="ARBA00022574"/>
    </source>
</evidence>
<sequence>MRYCLNPVCRNPHHAEPAKFCETCGFKLVLGDRYCAIEPIGQGGFGRTFLALDDYKPSKPRCVIKQCFPLPQSIRNPIKAAELFRLEAVRLEELGHHPQIPELLAYFQQDQFQYLIQEFIDGATLEQEVAQNGVFNETQIRQLLGDLLPVLQFVHEHHVIHRDIKPTNIIRRRTDQQLVLVDFGAAKSASSADLSRTGTSIGSPAFVSPEQAMGKAIFASDLYSLGVTCIYLLTHTHPSDLFDTEEGTWLWQPHLKQPISGDLGQILDRLLQSATKKRYQSAIAALQDLQAPALSLTPASNRATAADQAGSALPSISETTPSDLTSPTWRCVRTLTGHSRWVRSLAISPDSRVLVSGSGDRTVKIWDLTTGQLSQTLLGHEHWVRSVAISPDGELVASASNDKTVKIWQLSTGKLLKTLSGHTDWVRSVTFSPDSQYLASGSQDKSIKLWQVATGQLLQTLVGHEHWVLAIVLATGTVNASTTKQPLLVSGSRDTSIKIWQLNTQRLLHTLTGHDEPVTTLVLSSNGQLLVSGSQDKTIKVWQLENQTLLRTLTGHADAVNAVTLSPDGQLLVSGSQDKTIKVWQFDTGTLLETLVGHVAWIWSVAISADGQTIASAGDDGTIKIWQRD</sequence>
<feature type="repeat" description="WD" evidence="3">
    <location>
        <begin position="377"/>
        <end position="418"/>
    </location>
</feature>
<dbReference type="InterPro" id="IPR036322">
    <property type="entry name" value="WD40_repeat_dom_sf"/>
</dbReference>
<evidence type="ECO:0000313" key="6">
    <source>
        <dbReference type="EMBL" id="MEP0815818.1"/>
    </source>
</evidence>
<gene>
    <name evidence="6" type="ORF">NC998_01775</name>
</gene>
<keyword evidence="4" id="KW-0067">ATP-binding</keyword>
<dbReference type="InterPro" id="IPR020472">
    <property type="entry name" value="WD40_PAC1"/>
</dbReference>
<dbReference type="InterPro" id="IPR000719">
    <property type="entry name" value="Prot_kinase_dom"/>
</dbReference>
<organism evidence="6 7">
    <name type="scientific">Trichocoleus desertorum GB2-A4</name>
    <dbReference type="NCBI Taxonomy" id="2933944"/>
    <lineage>
        <taxon>Bacteria</taxon>
        <taxon>Bacillati</taxon>
        <taxon>Cyanobacteriota</taxon>
        <taxon>Cyanophyceae</taxon>
        <taxon>Leptolyngbyales</taxon>
        <taxon>Trichocoleusaceae</taxon>
        <taxon>Trichocoleus</taxon>
    </lineage>
</organism>
<dbReference type="PROSITE" id="PS50011">
    <property type="entry name" value="PROTEIN_KINASE_DOM"/>
    <property type="match status" value="1"/>
</dbReference>
<dbReference type="CDD" id="cd14014">
    <property type="entry name" value="STKc_PknB_like"/>
    <property type="match status" value="1"/>
</dbReference>
<dbReference type="SMART" id="SM00320">
    <property type="entry name" value="WD40"/>
    <property type="match status" value="7"/>
</dbReference>
<dbReference type="PANTHER" id="PTHR19848:SF8">
    <property type="entry name" value="F-BOX AND WD REPEAT DOMAIN CONTAINING 7"/>
    <property type="match status" value="1"/>
</dbReference>
<dbReference type="GO" id="GO:0004674">
    <property type="term" value="F:protein serine/threonine kinase activity"/>
    <property type="evidence" value="ECO:0007669"/>
    <property type="project" value="UniProtKB-KW"/>
</dbReference>
<keyword evidence="1 3" id="KW-0853">WD repeat</keyword>
<keyword evidence="6" id="KW-0418">Kinase</keyword>
<dbReference type="Gene3D" id="3.30.200.20">
    <property type="entry name" value="Phosphorylase Kinase, domain 1"/>
    <property type="match status" value="1"/>
</dbReference>
<dbReference type="PROSITE" id="PS50082">
    <property type="entry name" value="WD_REPEATS_2"/>
    <property type="match status" value="7"/>
</dbReference>
<keyword evidence="6" id="KW-0723">Serine/threonine-protein kinase</keyword>
<keyword evidence="2" id="KW-0677">Repeat</keyword>
<feature type="repeat" description="WD" evidence="3">
    <location>
        <begin position="511"/>
        <end position="552"/>
    </location>
</feature>
<evidence type="ECO:0000256" key="3">
    <source>
        <dbReference type="PROSITE-ProRule" id="PRU00221"/>
    </source>
</evidence>
<feature type="binding site" evidence="4">
    <location>
        <position position="65"/>
    </location>
    <ligand>
        <name>ATP</name>
        <dbReference type="ChEBI" id="CHEBI:30616"/>
    </ligand>
</feature>
<dbReference type="SUPFAM" id="SSF50978">
    <property type="entry name" value="WD40 repeat-like"/>
    <property type="match status" value="1"/>
</dbReference>
<dbReference type="Pfam" id="PF00069">
    <property type="entry name" value="Pkinase"/>
    <property type="match status" value="1"/>
</dbReference>
<dbReference type="PROSITE" id="PS00678">
    <property type="entry name" value="WD_REPEATS_1"/>
    <property type="match status" value="1"/>
</dbReference>
<name>A0ABV0J222_9CYAN</name>
<dbReference type="Proteomes" id="UP001464891">
    <property type="component" value="Unassembled WGS sequence"/>
</dbReference>
<dbReference type="InterPro" id="IPR019775">
    <property type="entry name" value="WD40_repeat_CS"/>
</dbReference>
<feature type="repeat" description="WD" evidence="3">
    <location>
        <begin position="487"/>
        <end position="510"/>
    </location>
</feature>